<accession>A0ABP6RD22</accession>
<dbReference type="InterPro" id="IPR036097">
    <property type="entry name" value="HisK_dim/P_sf"/>
</dbReference>
<dbReference type="InterPro" id="IPR036890">
    <property type="entry name" value="HATPase_C_sf"/>
</dbReference>
<dbReference type="PRINTS" id="PR00344">
    <property type="entry name" value="BCTRLSENSOR"/>
</dbReference>
<keyword evidence="14" id="KW-1185">Reference proteome</keyword>
<dbReference type="Pfam" id="PF00672">
    <property type="entry name" value="HAMP"/>
    <property type="match status" value="1"/>
</dbReference>
<keyword evidence="8 10" id="KW-1133">Transmembrane helix</keyword>
<dbReference type="InterPro" id="IPR003594">
    <property type="entry name" value="HATPase_dom"/>
</dbReference>
<evidence type="ECO:0000313" key="13">
    <source>
        <dbReference type="EMBL" id="GAA3278374.1"/>
    </source>
</evidence>
<evidence type="ECO:0000259" key="12">
    <source>
        <dbReference type="PROSITE" id="PS50885"/>
    </source>
</evidence>
<protein>
    <recommendedName>
        <fullName evidence="3">histidine kinase</fullName>
        <ecNumber evidence="3">2.7.13.3</ecNumber>
    </recommendedName>
</protein>
<dbReference type="Gene3D" id="6.10.340.10">
    <property type="match status" value="1"/>
</dbReference>
<dbReference type="EMBL" id="BAAAYG010000001">
    <property type="protein sequence ID" value="GAA3278374.1"/>
    <property type="molecule type" value="Genomic_DNA"/>
</dbReference>
<dbReference type="SMART" id="SM00387">
    <property type="entry name" value="HATPase_c"/>
    <property type="match status" value="1"/>
</dbReference>
<dbReference type="Gene3D" id="1.10.287.130">
    <property type="match status" value="1"/>
</dbReference>
<dbReference type="Gene3D" id="3.30.565.10">
    <property type="entry name" value="Histidine kinase-like ATPase, C-terminal domain"/>
    <property type="match status" value="1"/>
</dbReference>
<dbReference type="InterPro" id="IPR003660">
    <property type="entry name" value="HAMP_dom"/>
</dbReference>
<feature type="transmembrane region" description="Helical" evidence="10">
    <location>
        <begin position="66"/>
        <end position="88"/>
    </location>
</feature>
<dbReference type="Proteomes" id="UP001501736">
    <property type="component" value="Unassembled WGS sequence"/>
</dbReference>
<evidence type="ECO:0000256" key="10">
    <source>
        <dbReference type="SAM" id="Phobius"/>
    </source>
</evidence>
<evidence type="ECO:0000256" key="8">
    <source>
        <dbReference type="ARBA" id="ARBA00022989"/>
    </source>
</evidence>
<comment type="caution">
    <text evidence="13">The sequence shown here is derived from an EMBL/GenBank/DDBJ whole genome shotgun (WGS) entry which is preliminary data.</text>
</comment>
<feature type="domain" description="HAMP" evidence="12">
    <location>
        <begin position="89"/>
        <end position="142"/>
    </location>
</feature>
<keyword evidence="5" id="KW-0808">Transferase</keyword>
<evidence type="ECO:0000256" key="2">
    <source>
        <dbReference type="ARBA" id="ARBA00004236"/>
    </source>
</evidence>
<dbReference type="InterPro" id="IPR004358">
    <property type="entry name" value="Sig_transdc_His_kin-like_C"/>
</dbReference>
<evidence type="ECO:0000313" key="14">
    <source>
        <dbReference type="Proteomes" id="UP001501736"/>
    </source>
</evidence>
<feature type="domain" description="Histidine kinase" evidence="11">
    <location>
        <begin position="150"/>
        <end position="367"/>
    </location>
</feature>
<evidence type="ECO:0000256" key="7">
    <source>
        <dbReference type="ARBA" id="ARBA00022777"/>
    </source>
</evidence>
<dbReference type="Pfam" id="PF02518">
    <property type="entry name" value="HATPase_c"/>
    <property type="match status" value="1"/>
</dbReference>
<organism evidence="13 14">
    <name type="scientific">Nesterenkonia halobia</name>
    <dbReference type="NCBI Taxonomy" id="37922"/>
    <lineage>
        <taxon>Bacteria</taxon>
        <taxon>Bacillati</taxon>
        <taxon>Actinomycetota</taxon>
        <taxon>Actinomycetes</taxon>
        <taxon>Micrococcales</taxon>
        <taxon>Micrococcaceae</taxon>
        <taxon>Nesterenkonia</taxon>
    </lineage>
</organism>
<dbReference type="EC" id="2.7.13.3" evidence="3"/>
<evidence type="ECO:0000256" key="4">
    <source>
        <dbReference type="ARBA" id="ARBA00022553"/>
    </source>
</evidence>
<evidence type="ECO:0000256" key="1">
    <source>
        <dbReference type="ARBA" id="ARBA00000085"/>
    </source>
</evidence>
<gene>
    <name evidence="13" type="ORF">GCM10020260_00410</name>
</gene>
<dbReference type="SMART" id="SM00388">
    <property type="entry name" value="HisKA"/>
    <property type="match status" value="1"/>
</dbReference>
<dbReference type="GO" id="GO:0016301">
    <property type="term" value="F:kinase activity"/>
    <property type="evidence" value="ECO:0007669"/>
    <property type="project" value="UniProtKB-KW"/>
</dbReference>
<keyword evidence="6 10" id="KW-0812">Transmembrane</keyword>
<evidence type="ECO:0000256" key="9">
    <source>
        <dbReference type="ARBA" id="ARBA00023012"/>
    </source>
</evidence>
<comment type="subcellular location">
    <subcellularLocation>
        <location evidence="2">Cell membrane</location>
    </subcellularLocation>
</comment>
<dbReference type="CDD" id="cd00082">
    <property type="entry name" value="HisKA"/>
    <property type="match status" value="1"/>
</dbReference>
<dbReference type="InterPro" id="IPR005467">
    <property type="entry name" value="His_kinase_dom"/>
</dbReference>
<dbReference type="SUPFAM" id="SSF158472">
    <property type="entry name" value="HAMP domain-like"/>
    <property type="match status" value="1"/>
</dbReference>
<proteinExistence type="predicted"/>
<name>A0ABP6RD22_9MICC</name>
<dbReference type="SUPFAM" id="SSF47384">
    <property type="entry name" value="Homodimeric domain of signal transducing histidine kinase"/>
    <property type="match status" value="1"/>
</dbReference>
<evidence type="ECO:0000259" key="11">
    <source>
        <dbReference type="PROSITE" id="PS50109"/>
    </source>
</evidence>
<comment type="catalytic activity">
    <reaction evidence="1">
        <text>ATP + protein L-histidine = ADP + protein N-phospho-L-histidine.</text>
        <dbReference type="EC" id="2.7.13.3"/>
    </reaction>
</comment>
<dbReference type="PANTHER" id="PTHR43547:SF2">
    <property type="entry name" value="HYBRID SIGNAL TRANSDUCTION HISTIDINE KINASE C"/>
    <property type="match status" value="1"/>
</dbReference>
<dbReference type="Pfam" id="PF00512">
    <property type="entry name" value="HisKA"/>
    <property type="match status" value="1"/>
</dbReference>
<keyword evidence="4" id="KW-0597">Phosphoprotein</keyword>
<keyword evidence="7 13" id="KW-0418">Kinase</keyword>
<sequence>MSARRSLTFRFLAAQLLVVAASLSAAVVVAWVAGPPIFHEHLVMAGHREGSAELLHAEQAYRDTTLLVLGVALGSAVVCALAVSAFCARRIRRSLGQLTAAARSMASGRYDTRVPELAGGPEVGTLTGAFNTMASRLEGTEATRQRMLSDLAHELRTPVSVLSVYLDALQDGVASWDGPTKELMAGQLGRLERLVEDIHDVSRAQEARIVLERDDHPVEALLQEAAEAHSEAFATKDVTLSLEIEARTGTVEVDRQRIGQVLANLLSNALRHTPSDGHVTLRAVTSGEDHLTLLVSDTGEGIDAEHLPHLFERFYRADAARDRDHGGSGIGLAISRALVEAHGGTLRATSEGPGQGATFVVELPRRSRQGWTVPADD</sequence>
<dbReference type="PANTHER" id="PTHR43547">
    <property type="entry name" value="TWO-COMPONENT HISTIDINE KINASE"/>
    <property type="match status" value="1"/>
</dbReference>
<dbReference type="RefSeq" id="WP_344717167.1">
    <property type="nucleotide sequence ID" value="NZ_BAAAYG010000001.1"/>
</dbReference>
<dbReference type="PROSITE" id="PS50109">
    <property type="entry name" value="HIS_KIN"/>
    <property type="match status" value="1"/>
</dbReference>
<dbReference type="SMART" id="SM00304">
    <property type="entry name" value="HAMP"/>
    <property type="match status" value="1"/>
</dbReference>
<keyword evidence="10" id="KW-0472">Membrane</keyword>
<keyword evidence="9" id="KW-0902">Two-component regulatory system</keyword>
<evidence type="ECO:0000256" key="5">
    <source>
        <dbReference type="ARBA" id="ARBA00022679"/>
    </source>
</evidence>
<dbReference type="CDD" id="cd00075">
    <property type="entry name" value="HATPase"/>
    <property type="match status" value="1"/>
</dbReference>
<dbReference type="SUPFAM" id="SSF55874">
    <property type="entry name" value="ATPase domain of HSP90 chaperone/DNA topoisomerase II/histidine kinase"/>
    <property type="match status" value="1"/>
</dbReference>
<dbReference type="CDD" id="cd06225">
    <property type="entry name" value="HAMP"/>
    <property type="match status" value="1"/>
</dbReference>
<dbReference type="InterPro" id="IPR003661">
    <property type="entry name" value="HisK_dim/P_dom"/>
</dbReference>
<evidence type="ECO:0000256" key="3">
    <source>
        <dbReference type="ARBA" id="ARBA00012438"/>
    </source>
</evidence>
<evidence type="ECO:0000256" key="6">
    <source>
        <dbReference type="ARBA" id="ARBA00022692"/>
    </source>
</evidence>
<reference evidence="14" key="1">
    <citation type="journal article" date="2019" name="Int. J. Syst. Evol. Microbiol.">
        <title>The Global Catalogue of Microorganisms (GCM) 10K type strain sequencing project: providing services to taxonomists for standard genome sequencing and annotation.</title>
        <authorList>
            <consortium name="The Broad Institute Genomics Platform"/>
            <consortium name="The Broad Institute Genome Sequencing Center for Infectious Disease"/>
            <person name="Wu L."/>
            <person name="Ma J."/>
        </authorList>
    </citation>
    <scope>NUCLEOTIDE SEQUENCE [LARGE SCALE GENOMIC DNA]</scope>
    <source>
        <strain evidence="14">JCM 11483</strain>
    </source>
</reference>
<dbReference type="PROSITE" id="PS50885">
    <property type="entry name" value="HAMP"/>
    <property type="match status" value="1"/>
</dbReference>